<evidence type="ECO:0000256" key="11">
    <source>
        <dbReference type="ARBA" id="ARBA00023306"/>
    </source>
</evidence>
<dbReference type="InterPro" id="IPR006612">
    <property type="entry name" value="THAP_Znf"/>
</dbReference>
<keyword evidence="16" id="KW-1185">Reference proteome</keyword>
<dbReference type="EMBL" id="OU963867">
    <property type="protein sequence ID" value="CAH0392152.1"/>
    <property type="molecule type" value="Genomic_DNA"/>
</dbReference>
<evidence type="ECO:0000256" key="1">
    <source>
        <dbReference type="ARBA" id="ARBA00004642"/>
    </source>
</evidence>
<dbReference type="PANTHER" id="PTHR46600:SF1">
    <property type="entry name" value="THAP DOMAIN-CONTAINING PROTEIN 1"/>
    <property type="match status" value="1"/>
</dbReference>
<accession>A0A9P0AHV5</accession>
<evidence type="ECO:0000256" key="7">
    <source>
        <dbReference type="ARBA" id="ARBA00023054"/>
    </source>
</evidence>
<evidence type="ECO:0000256" key="4">
    <source>
        <dbReference type="ARBA" id="ARBA00022771"/>
    </source>
</evidence>
<gene>
    <name evidence="15" type="ORF">BEMITA_LOCUS10699</name>
</gene>
<evidence type="ECO:0000313" key="15">
    <source>
        <dbReference type="EMBL" id="CAH0392152.1"/>
    </source>
</evidence>
<dbReference type="AlphaFoldDB" id="A0A9P0AHV5"/>
<dbReference type="PANTHER" id="PTHR46600">
    <property type="entry name" value="THAP DOMAIN-CONTAINING"/>
    <property type="match status" value="1"/>
</dbReference>
<feature type="region of interest" description="Disordered" evidence="13">
    <location>
        <begin position="18"/>
        <end position="42"/>
    </location>
</feature>
<evidence type="ECO:0000256" key="3">
    <source>
        <dbReference type="ARBA" id="ARBA00022723"/>
    </source>
</evidence>
<keyword evidence="3" id="KW-0479">Metal-binding</keyword>
<evidence type="ECO:0000256" key="9">
    <source>
        <dbReference type="ARBA" id="ARBA00023163"/>
    </source>
</evidence>
<keyword evidence="9" id="KW-0804">Transcription</keyword>
<keyword evidence="7" id="KW-0175">Coiled coil</keyword>
<keyword evidence="10" id="KW-0539">Nucleus</keyword>
<reference evidence="15" key="1">
    <citation type="submission" date="2021-12" db="EMBL/GenBank/DDBJ databases">
        <authorList>
            <person name="King R."/>
        </authorList>
    </citation>
    <scope>NUCLEOTIDE SEQUENCE</scope>
</reference>
<keyword evidence="8 12" id="KW-0238">DNA-binding</keyword>
<dbReference type="GO" id="GO:0005654">
    <property type="term" value="C:nucleoplasm"/>
    <property type="evidence" value="ECO:0007669"/>
    <property type="project" value="UniProtKB-SubCell"/>
</dbReference>
<dbReference type="Proteomes" id="UP001152759">
    <property type="component" value="Chromosome 6"/>
</dbReference>
<protein>
    <recommendedName>
        <fullName evidence="14">THAP-type domain-containing protein</fullName>
    </recommendedName>
</protein>
<keyword evidence="11" id="KW-0131">Cell cycle</keyword>
<evidence type="ECO:0000256" key="12">
    <source>
        <dbReference type="PROSITE-ProRule" id="PRU00309"/>
    </source>
</evidence>
<evidence type="ECO:0000256" key="13">
    <source>
        <dbReference type="SAM" id="MobiDB-lite"/>
    </source>
</evidence>
<organism evidence="15 16">
    <name type="scientific">Bemisia tabaci</name>
    <name type="common">Sweetpotato whitefly</name>
    <name type="synonym">Aleurodes tabaci</name>
    <dbReference type="NCBI Taxonomy" id="7038"/>
    <lineage>
        <taxon>Eukaryota</taxon>
        <taxon>Metazoa</taxon>
        <taxon>Ecdysozoa</taxon>
        <taxon>Arthropoda</taxon>
        <taxon>Hexapoda</taxon>
        <taxon>Insecta</taxon>
        <taxon>Pterygota</taxon>
        <taxon>Neoptera</taxon>
        <taxon>Paraneoptera</taxon>
        <taxon>Hemiptera</taxon>
        <taxon>Sternorrhyncha</taxon>
        <taxon>Aleyrodoidea</taxon>
        <taxon>Aleyrodidae</taxon>
        <taxon>Aleyrodinae</taxon>
        <taxon>Bemisia</taxon>
    </lineage>
</organism>
<keyword evidence="6" id="KW-0805">Transcription regulation</keyword>
<dbReference type="GO" id="GO:0008270">
    <property type="term" value="F:zinc ion binding"/>
    <property type="evidence" value="ECO:0007669"/>
    <property type="project" value="UniProtKB-KW"/>
</dbReference>
<feature type="domain" description="THAP-type" evidence="14">
    <location>
        <begin position="1"/>
        <end position="96"/>
    </location>
</feature>
<dbReference type="InterPro" id="IPR038441">
    <property type="entry name" value="THAP_Znf_sf"/>
</dbReference>
<evidence type="ECO:0000256" key="8">
    <source>
        <dbReference type="ARBA" id="ARBA00023125"/>
    </source>
</evidence>
<evidence type="ECO:0000256" key="5">
    <source>
        <dbReference type="ARBA" id="ARBA00022833"/>
    </source>
</evidence>
<dbReference type="InterPro" id="IPR026516">
    <property type="entry name" value="THAP1/10"/>
</dbReference>
<proteinExistence type="inferred from homology"/>
<keyword evidence="4 12" id="KW-0863">Zinc-finger</keyword>
<dbReference type="SUPFAM" id="SSF57716">
    <property type="entry name" value="Glucocorticoid receptor-like (DNA-binding domain)"/>
    <property type="match status" value="1"/>
</dbReference>
<name>A0A9P0AHV5_BEMTA</name>
<dbReference type="Pfam" id="PF05485">
    <property type="entry name" value="THAP"/>
    <property type="match status" value="1"/>
</dbReference>
<evidence type="ECO:0000259" key="14">
    <source>
        <dbReference type="PROSITE" id="PS50950"/>
    </source>
</evidence>
<evidence type="ECO:0000256" key="10">
    <source>
        <dbReference type="ARBA" id="ARBA00023242"/>
    </source>
</evidence>
<evidence type="ECO:0000256" key="2">
    <source>
        <dbReference type="ARBA" id="ARBA00006177"/>
    </source>
</evidence>
<dbReference type="GO" id="GO:0043565">
    <property type="term" value="F:sequence-specific DNA binding"/>
    <property type="evidence" value="ECO:0007669"/>
    <property type="project" value="InterPro"/>
</dbReference>
<dbReference type="SMART" id="SM00980">
    <property type="entry name" value="THAP"/>
    <property type="match status" value="1"/>
</dbReference>
<comment type="subcellular location">
    <subcellularLocation>
        <location evidence="1">Nucleus</location>
        <location evidence="1">Nucleoplasm</location>
    </subcellularLocation>
</comment>
<dbReference type="PROSITE" id="PS50950">
    <property type="entry name" value="ZF_THAP"/>
    <property type="match status" value="1"/>
</dbReference>
<sequence>MPVCVAFGCANRTKCKTESRSTASTSDASNSKISFHRIPGKEPQRSSWLQALRRANYNPASDADARVCSCHFTDSDFYFTNEGLRKIKRNAVPSVFPAFPKMKNLKKLAKIKDLPMDLQKGVCFL</sequence>
<feature type="compositionally biased region" description="Polar residues" evidence="13">
    <location>
        <begin position="20"/>
        <end position="33"/>
    </location>
</feature>
<evidence type="ECO:0000313" key="16">
    <source>
        <dbReference type="Proteomes" id="UP001152759"/>
    </source>
</evidence>
<evidence type="ECO:0000256" key="6">
    <source>
        <dbReference type="ARBA" id="ARBA00023015"/>
    </source>
</evidence>
<dbReference type="Gene3D" id="6.20.210.20">
    <property type="entry name" value="THAP domain"/>
    <property type="match status" value="1"/>
</dbReference>
<dbReference type="SMART" id="SM00692">
    <property type="entry name" value="DM3"/>
    <property type="match status" value="1"/>
</dbReference>
<keyword evidence="5" id="KW-0862">Zinc</keyword>
<comment type="similarity">
    <text evidence="2">Belongs to the THAP1 family.</text>
</comment>